<evidence type="ECO:0000256" key="2">
    <source>
        <dbReference type="SAM" id="Phobius"/>
    </source>
</evidence>
<keyword evidence="2" id="KW-0812">Transmembrane</keyword>
<proteinExistence type="predicted"/>
<keyword evidence="4" id="KW-1185">Reference proteome</keyword>
<accession>A0ABN7S562</accession>
<protein>
    <submittedName>
        <fullName evidence="3">Oidioi.mRNA.OKI2018_I69.PAR.g12486.t1.cds</fullName>
    </submittedName>
</protein>
<keyword evidence="2" id="KW-1133">Transmembrane helix</keyword>
<gene>
    <name evidence="3" type="ORF">OKIOD_LOCUS4044</name>
</gene>
<name>A0ABN7S562_OIKDI</name>
<feature type="region of interest" description="Disordered" evidence="1">
    <location>
        <begin position="113"/>
        <end position="145"/>
    </location>
</feature>
<dbReference type="EMBL" id="OU015568">
    <property type="protein sequence ID" value="CAG5090170.1"/>
    <property type="molecule type" value="Genomic_DNA"/>
</dbReference>
<evidence type="ECO:0000256" key="1">
    <source>
        <dbReference type="SAM" id="MobiDB-lite"/>
    </source>
</evidence>
<evidence type="ECO:0000313" key="3">
    <source>
        <dbReference type="EMBL" id="CAG5090170.1"/>
    </source>
</evidence>
<feature type="compositionally biased region" description="Low complexity" evidence="1">
    <location>
        <begin position="134"/>
        <end position="145"/>
    </location>
</feature>
<feature type="transmembrane region" description="Helical" evidence="2">
    <location>
        <begin position="70"/>
        <end position="88"/>
    </location>
</feature>
<organism evidence="3 4">
    <name type="scientific">Oikopleura dioica</name>
    <name type="common">Tunicate</name>
    <dbReference type="NCBI Taxonomy" id="34765"/>
    <lineage>
        <taxon>Eukaryota</taxon>
        <taxon>Metazoa</taxon>
        <taxon>Chordata</taxon>
        <taxon>Tunicata</taxon>
        <taxon>Appendicularia</taxon>
        <taxon>Copelata</taxon>
        <taxon>Oikopleuridae</taxon>
        <taxon>Oikopleura</taxon>
    </lineage>
</organism>
<evidence type="ECO:0000313" key="4">
    <source>
        <dbReference type="Proteomes" id="UP001158576"/>
    </source>
</evidence>
<sequence length="145" mass="16326">MNEIFRIAAILPFISAEWAEWSRCNSWCSKGMRNRLWFNNETQELTDKVPDLQESREECDGEDLFCALSLGLPGVFALLATLAIYTLCRKTSSGDLSRGHKALLSYRTVFGARKSKAKAEAAKKRKKPRKSKTPDSSSESSRLFA</sequence>
<dbReference type="Proteomes" id="UP001158576">
    <property type="component" value="Chromosome PAR"/>
</dbReference>
<reference evidence="3 4" key="1">
    <citation type="submission" date="2021-04" db="EMBL/GenBank/DDBJ databases">
        <authorList>
            <person name="Bliznina A."/>
        </authorList>
    </citation>
    <scope>NUCLEOTIDE SEQUENCE [LARGE SCALE GENOMIC DNA]</scope>
</reference>
<keyword evidence="2" id="KW-0472">Membrane</keyword>
<dbReference type="InterPro" id="IPR036383">
    <property type="entry name" value="TSP1_rpt_sf"/>
</dbReference>
<dbReference type="SUPFAM" id="SSF82895">
    <property type="entry name" value="TSP-1 type 1 repeat"/>
    <property type="match status" value="1"/>
</dbReference>